<feature type="compositionally biased region" description="Basic and acidic residues" evidence="13">
    <location>
        <begin position="435"/>
        <end position="445"/>
    </location>
</feature>
<organism evidence="16 17">
    <name type="scientific">Phaeovibrio sulfidiphilus</name>
    <dbReference type="NCBI Taxonomy" id="1220600"/>
    <lineage>
        <taxon>Bacteria</taxon>
        <taxon>Pseudomonadati</taxon>
        <taxon>Pseudomonadota</taxon>
        <taxon>Alphaproteobacteria</taxon>
        <taxon>Rhodospirillales</taxon>
        <taxon>Rhodospirillaceae</taxon>
        <taxon>Phaeovibrio</taxon>
    </lineage>
</organism>
<accession>A0A8J6YYQ1</accession>
<dbReference type="InterPro" id="IPR036097">
    <property type="entry name" value="HisK_dim/P_sf"/>
</dbReference>
<feature type="region of interest" description="Disordered" evidence="13">
    <location>
        <begin position="375"/>
        <end position="504"/>
    </location>
</feature>
<protein>
    <recommendedName>
        <fullName evidence="3">histidine kinase</fullName>
        <ecNumber evidence="3">2.7.13.3</ecNumber>
    </recommendedName>
</protein>
<comment type="subcellular location">
    <subcellularLocation>
        <location evidence="2">Cell membrane</location>
        <topology evidence="2">Multi-pass membrane protein</topology>
    </subcellularLocation>
</comment>
<dbReference type="Gene3D" id="1.20.120.160">
    <property type="entry name" value="HPT domain"/>
    <property type="match status" value="1"/>
</dbReference>
<dbReference type="SUPFAM" id="SSF47384">
    <property type="entry name" value="Homodimeric domain of signal transducing histidine kinase"/>
    <property type="match status" value="1"/>
</dbReference>
<dbReference type="RefSeq" id="WP_192533964.1">
    <property type="nucleotide sequence ID" value="NZ_JACZHT010000002.1"/>
</dbReference>
<dbReference type="SUPFAM" id="SSF55874">
    <property type="entry name" value="ATPase domain of HSP90 chaperone/DNA topoisomerase II/histidine kinase"/>
    <property type="match status" value="1"/>
</dbReference>
<dbReference type="InterPro" id="IPR036641">
    <property type="entry name" value="HPT_dom_sf"/>
</dbReference>
<sequence>MNTALHGKNQLDPRSGDAVCTTCCRCLGLCRDCAGISAVDGCVIRSAGAEASGVCRVCNGAMQSVPPEKSPGGDLVRLLSDLQDNVPVSLIVEPSLRTVFPGWPGVLAWFRSRGVRLVYDASLGGDICVWAWLRYLERDQPPAVVAGLCPPVVSYCLSCRPELSAFLSPVLTPAEATAVYMRRYRGVTGKIALLSPCYFPAPDAEMPHGPDYRISFNALLRFLEERNIALPESTRGFDHLEVGVGSTLSIPGGLAENLEFFMGPDIRVDSVTGLRAFELLAAFADADPALRPRVLDVMTCEEGCDGGPGSSPDPSPLVVRARRHAWRKARMAWRSRSVAGRALAAFDRMLALDDFLLRREVSPVQPGVPAVFGPAGVAAHPLPPEGGPSDTAPAEPPAAPDRALAPEPGSGTVGGPLAGEAACGGDGADPEPAAPDDRDDGRDTASESVSPEDTQGADPEPVGSDETRGAAPARTAPEDGGPSGRDAGTAGASGIPGTQGDRDMKDRTDALDVVRDVADALLAFHGNDYAEAVPDALARIAGLVGGDHGSVWMCDACQDPAAVCERRFSWSALPDLPEASFEGPLPGRWLATLARGEVLDLTRGDLDPTEAGALPALFQSLLLVPVHLRGRFQGFLAVLGCSAREPGSEGLSAVRACATVVISSIMERAMAARLLEAKEEAQAGTRAKSAFLAIMSHEMRTPLNAIIGLSELMLGNGDVSGRQAENLEKIYSSGVTLLGIINDILDVSKIESGKFDVVSEEYDVPSLVNDTLSLNVMRLGSKPITFNIEVDENLPARLVGDELRVKQIFSNLLSNAFKYTDQGSVTLKIFSEREGDTVWLCGEIADTGVGIRPEDMKNLFLEYTQLNAGSSRAIEGTGLGLSITRKLVEIMGGEITVSSEYGRGSTFAFRVRQVFATDKRIGPEIVDSLRSFAYAVRKRDRSAKLIRIQLPYARVLVVDDVQTNLDVARGMLKPYGMEIDCVTSGQAAVDLIREETIRYDAIFMDHMMPGMDGIEAVRIIRNDINTDYARTIPIIALTANAIAGSEDLFLQNGFQAFLAKPIDINRMDAAINRWIRNRDKEIECGLHIPDPQEEGGAVPSDAAGDRIRPFLLTFSIVGMDLRAGLERFGGDSATYLEVLRSFAANTPPLLEKLATEPVMEALDAYATIVHGIKGSSLGICAHDVGEKARVLEMAARSGDAAYVQNSTGNFAADANDLIFALNQIIGKIDSGIQKPFRNAPDPRTLEALVAACRTWDMDGVDTAMEQLEACTYGNDNDLVVWLREQADVMGFGAIIERLGG</sequence>
<dbReference type="SMART" id="SM00387">
    <property type="entry name" value="HATPase_c"/>
    <property type="match status" value="1"/>
</dbReference>
<feature type="modified residue" description="4-aspartylphosphate" evidence="12">
    <location>
        <position position="1005"/>
    </location>
</feature>
<dbReference type="CDD" id="cd16922">
    <property type="entry name" value="HATPase_EvgS-ArcB-TorS-like"/>
    <property type="match status" value="1"/>
</dbReference>
<dbReference type="SUPFAM" id="SSF55781">
    <property type="entry name" value="GAF domain-like"/>
    <property type="match status" value="1"/>
</dbReference>
<keyword evidence="7" id="KW-0547">Nucleotide-binding</keyword>
<keyword evidence="9" id="KW-1133">Transmembrane helix</keyword>
<dbReference type="CDD" id="cd00082">
    <property type="entry name" value="HisKA"/>
    <property type="match status" value="1"/>
</dbReference>
<dbReference type="InterPro" id="IPR005467">
    <property type="entry name" value="His_kinase_dom"/>
</dbReference>
<evidence type="ECO:0000259" key="14">
    <source>
        <dbReference type="PROSITE" id="PS50109"/>
    </source>
</evidence>
<evidence type="ECO:0000256" key="2">
    <source>
        <dbReference type="ARBA" id="ARBA00004651"/>
    </source>
</evidence>
<dbReference type="EMBL" id="JACZHT010000002">
    <property type="protein sequence ID" value="MBE1236968.1"/>
    <property type="molecule type" value="Genomic_DNA"/>
</dbReference>
<dbReference type="InterPro" id="IPR036890">
    <property type="entry name" value="HATPase_C_sf"/>
</dbReference>
<keyword evidence="5 12" id="KW-0597">Phosphoprotein</keyword>
<dbReference type="Pfam" id="PF02906">
    <property type="entry name" value="Fe_hyd_lg_C"/>
    <property type="match status" value="1"/>
</dbReference>
<dbReference type="InterPro" id="IPR001789">
    <property type="entry name" value="Sig_transdc_resp-reg_receiver"/>
</dbReference>
<dbReference type="InterPro" id="IPR003661">
    <property type="entry name" value="HisK_dim/P_dom"/>
</dbReference>
<dbReference type="CDD" id="cd17546">
    <property type="entry name" value="REC_hyHK_CKI1_RcsC-like"/>
    <property type="match status" value="1"/>
</dbReference>
<dbReference type="Gene3D" id="3.30.565.10">
    <property type="entry name" value="Histidine kinase-like ATPase, C-terminal domain"/>
    <property type="match status" value="1"/>
</dbReference>
<evidence type="ECO:0000256" key="4">
    <source>
        <dbReference type="ARBA" id="ARBA00022475"/>
    </source>
</evidence>
<proteinExistence type="predicted"/>
<evidence type="ECO:0000256" key="6">
    <source>
        <dbReference type="ARBA" id="ARBA00022692"/>
    </source>
</evidence>
<evidence type="ECO:0000256" key="11">
    <source>
        <dbReference type="ARBA" id="ARBA00023136"/>
    </source>
</evidence>
<dbReference type="Pfam" id="PF00072">
    <property type="entry name" value="Response_reg"/>
    <property type="match status" value="1"/>
</dbReference>
<dbReference type="InterPro" id="IPR003594">
    <property type="entry name" value="HATPase_dom"/>
</dbReference>
<dbReference type="Pfam" id="PF02518">
    <property type="entry name" value="HATPase_c"/>
    <property type="match status" value="1"/>
</dbReference>
<name>A0A8J6YYQ1_9PROT</name>
<dbReference type="GO" id="GO:0000155">
    <property type="term" value="F:phosphorelay sensor kinase activity"/>
    <property type="evidence" value="ECO:0007669"/>
    <property type="project" value="InterPro"/>
</dbReference>
<evidence type="ECO:0000313" key="17">
    <source>
        <dbReference type="Proteomes" id="UP000631034"/>
    </source>
</evidence>
<keyword evidence="8" id="KW-0067">ATP-binding</keyword>
<dbReference type="PROSITE" id="PS50110">
    <property type="entry name" value="RESPONSE_REGULATORY"/>
    <property type="match status" value="1"/>
</dbReference>
<evidence type="ECO:0000256" key="12">
    <source>
        <dbReference type="PROSITE-ProRule" id="PRU00169"/>
    </source>
</evidence>
<evidence type="ECO:0000256" key="7">
    <source>
        <dbReference type="ARBA" id="ARBA00022741"/>
    </source>
</evidence>
<dbReference type="SUPFAM" id="SSF52172">
    <property type="entry name" value="CheY-like"/>
    <property type="match status" value="1"/>
</dbReference>
<dbReference type="InterPro" id="IPR011006">
    <property type="entry name" value="CheY-like_superfamily"/>
</dbReference>
<dbReference type="SUPFAM" id="SSF47226">
    <property type="entry name" value="Histidine-containing phosphotransfer domain, HPT domain"/>
    <property type="match status" value="1"/>
</dbReference>
<evidence type="ECO:0000259" key="15">
    <source>
        <dbReference type="PROSITE" id="PS50110"/>
    </source>
</evidence>
<evidence type="ECO:0000256" key="13">
    <source>
        <dbReference type="SAM" id="MobiDB-lite"/>
    </source>
</evidence>
<dbReference type="Proteomes" id="UP000631034">
    <property type="component" value="Unassembled WGS sequence"/>
</dbReference>
<dbReference type="Gene3D" id="3.40.50.2300">
    <property type="match status" value="1"/>
</dbReference>
<dbReference type="PANTHER" id="PTHR45339">
    <property type="entry name" value="HYBRID SIGNAL TRANSDUCTION HISTIDINE KINASE J"/>
    <property type="match status" value="1"/>
</dbReference>
<keyword evidence="17" id="KW-1185">Reference proteome</keyword>
<evidence type="ECO:0000256" key="1">
    <source>
        <dbReference type="ARBA" id="ARBA00000085"/>
    </source>
</evidence>
<evidence type="ECO:0000256" key="5">
    <source>
        <dbReference type="ARBA" id="ARBA00022553"/>
    </source>
</evidence>
<dbReference type="PROSITE" id="PS50109">
    <property type="entry name" value="HIS_KIN"/>
    <property type="match status" value="1"/>
</dbReference>
<dbReference type="Pfam" id="PF00512">
    <property type="entry name" value="HisKA"/>
    <property type="match status" value="1"/>
</dbReference>
<dbReference type="PANTHER" id="PTHR45339:SF1">
    <property type="entry name" value="HYBRID SIGNAL TRANSDUCTION HISTIDINE KINASE J"/>
    <property type="match status" value="1"/>
</dbReference>
<keyword evidence="10" id="KW-0902">Two-component regulatory system</keyword>
<reference evidence="16" key="1">
    <citation type="submission" date="2020-10" db="EMBL/GenBank/DDBJ databases">
        <title>Genome sequence of the unusual species of purple photosynthetic bacteria, Phaeovibrio sulfidiphilus DSM 23193, type strain.</title>
        <authorList>
            <person name="Kyndt J.A."/>
            <person name="Meyer T.E."/>
        </authorList>
    </citation>
    <scope>NUCLEOTIDE SEQUENCE</scope>
    <source>
        <strain evidence="16">DSM 23193</strain>
    </source>
</reference>
<dbReference type="Gene3D" id="1.10.287.130">
    <property type="match status" value="1"/>
</dbReference>
<keyword evidence="6" id="KW-0812">Transmembrane</keyword>
<dbReference type="InterPro" id="IPR009016">
    <property type="entry name" value="Fe_hydrogenase"/>
</dbReference>
<feature type="domain" description="Histidine kinase" evidence="14">
    <location>
        <begin position="694"/>
        <end position="915"/>
    </location>
</feature>
<evidence type="ECO:0000313" key="16">
    <source>
        <dbReference type="EMBL" id="MBE1236968.1"/>
    </source>
</evidence>
<evidence type="ECO:0000256" key="10">
    <source>
        <dbReference type="ARBA" id="ARBA00023012"/>
    </source>
</evidence>
<dbReference type="SMART" id="SM00448">
    <property type="entry name" value="REC"/>
    <property type="match status" value="1"/>
</dbReference>
<evidence type="ECO:0000256" key="9">
    <source>
        <dbReference type="ARBA" id="ARBA00022989"/>
    </source>
</evidence>
<dbReference type="EC" id="2.7.13.3" evidence="3"/>
<evidence type="ECO:0000256" key="3">
    <source>
        <dbReference type="ARBA" id="ARBA00012438"/>
    </source>
</evidence>
<comment type="catalytic activity">
    <reaction evidence="1">
        <text>ATP + protein L-histidine = ADP + protein N-phospho-L-histidine.</text>
        <dbReference type="EC" id="2.7.13.3"/>
    </reaction>
</comment>
<dbReference type="GO" id="GO:0005524">
    <property type="term" value="F:ATP binding"/>
    <property type="evidence" value="ECO:0007669"/>
    <property type="project" value="UniProtKB-KW"/>
</dbReference>
<dbReference type="PRINTS" id="PR00344">
    <property type="entry name" value="BCTRLSENSOR"/>
</dbReference>
<keyword evidence="4" id="KW-1003">Cell membrane</keyword>
<dbReference type="FunFam" id="3.30.565.10:FF:000010">
    <property type="entry name" value="Sensor histidine kinase RcsC"/>
    <property type="match status" value="1"/>
</dbReference>
<feature type="compositionally biased region" description="Gly residues" evidence="13">
    <location>
        <begin position="411"/>
        <end position="427"/>
    </location>
</feature>
<dbReference type="InterPro" id="IPR004108">
    <property type="entry name" value="Fe_hydrogenase_lsu_C"/>
</dbReference>
<keyword evidence="11" id="KW-0472">Membrane</keyword>
<feature type="domain" description="Response regulatory" evidence="15">
    <location>
        <begin position="954"/>
        <end position="1075"/>
    </location>
</feature>
<gene>
    <name evidence="16" type="ORF">IHV25_04820</name>
</gene>
<dbReference type="SUPFAM" id="SSF53920">
    <property type="entry name" value="Fe-only hydrogenase"/>
    <property type="match status" value="1"/>
</dbReference>
<dbReference type="SMART" id="SM00388">
    <property type="entry name" value="HisKA"/>
    <property type="match status" value="1"/>
</dbReference>
<dbReference type="GO" id="GO:0005886">
    <property type="term" value="C:plasma membrane"/>
    <property type="evidence" value="ECO:0007669"/>
    <property type="project" value="UniProtKB-SubCell"/>
</dbReference>
<dbReference type="InterPro" id="IPR004358">
    <property type="entry name" value="Sig_transdc_His_kin-like_C"/>
</dbReference>
<evidence type="ECO:0000256" key="8">
    <source>
        <dbReference type="ARBA" id="ARBA00022840"/>
    </source>
</evidence>
<comment type="caution">
    <text evidence="16">The sequence shown here is derived from an EMBL/GenBank/DDBJ whole genome shotgun (WGS) entry which is preliminary data.</text>
</comment>